<accession>A0AAJ6VXM8</accession>
<dbReference type="Proteomes" id="UP000694867">
    <property type="component" value="Unplaced"/>
</dbReference>
<dbReference type="RefSeq" id="XP_003742378.1">
    <property type="nucleotide sequence ID" value="XM_003742330.1"/>
</dbReference>
<dbReference type="AlphaFoldDB" id="A0AAJ6VXM8"/>
<reference evidence="2" key="1">
    <citation type="submission" date="2025-08" db="UniProtKB">
        <authorList>
            <consortium name="RefSeq"/>
        </authorList>
    </citation>
    <scope>IDENTIFICATION</scope>
</reference>
<organism evidence="1 2">
    <name type="scientific">Galendromus occidentalis</name>
    <name type="common">western predatory mite</name>
    <dbReference type="NCBI Taxonomy" id="34638"/>
    <lineage>
        <taxon>Eukaryota</taxon>
        <taxon>Metazoa</taxon>
        <taxon>Ecdysozoa</taxon>
        <taxon>Arthropoda</taxon>
        <taxon>Chelicerata</taxon>
        <taxon>Arachnida</taxon>
        <taxon>Acari</taxon>
        <taxon>Parasitiformes</taxon>
        <taxon>Mesostigmata</taxon>
        <taxon>Gamasina</taxon>
        <taxon>Phytoseioidea</taxon>
        <taxon>Phytoseiidae</taxon>
        <taxon>Typhlodrominae</taxon>
        <taxon>Galendromus</taxon>
    </lineage>
</organism>
<dbReference type="InterPro" id="IPR008042">
    <property type="entry name" value="Retrotrans_Pao"/>
</dbReference>
<dbReference type="Pfam" id="PF05380">
    <property type="entry name" value="Peptidase_A17"/>
    <property type="match status" value="1"/>
</dbReference>
<gene>
    <name evidence="2" type="primary">LOC100901726</name>
</gene>
<protein>
    <submittedName>
        <fullName evidence="2">Uncharacterized protein LOC100901726</fullName>
    </submittedName>
</protein>
<evidence type="ECO:0000313" key="1">
    <source>
        <dbReference type="Proteomes" id="UP000694867"/>
    </source>
</evidence>
<proteinExistence type="predicted"/>
<dbReference type="KEGG" id="goe:100901726"/>
<evidence type="ECO:0000313" key="2">
    <source>
        <dbReference type="RefSeq" id="XP_003742378.1"/>
    </source>
</evidence>
<dbReference type="PANTHER" id="PTHR47331">
    <property type="entry name" value="PHD-TYPE DOMAIN-CONTAINING PROTEIN"/>
    <property type="match status" value="1"/>
</dbReference>
<dbReference type="GeneID" id="100901726"/>
<keyword evidence="1" id="KW-1185">Reference proteome</keyword>
<name>A0AAJ6VXM8_9ACAR</name>
<sequence>MELAKWKTNSEGVAAHLVENGAAMSLSGANTSGIFKVLGILWCSTTDNLEFSLAMVGERARSQEKLTKRFVLSFVASIYDPCGVLTPFTLRGRRLIQEMWSENLEWEQINSAKMGSELRLWASETETLSRFTVPRHYPDHLGKPTGYRLHVFGDASPFAYASSAYIEYCYPDKPSRFALVMCKSKVAPQESHRQSLPRLELMAALLSIRLKRFLTHRLEDTFDRVSFYTDSLVTYYWATSASTGRWKIFVANRVKEIQADSKLEEWYYVPGEFNVADLATRGISAETLVAARHWWSGPEWLRKPAHEQPTSRPRFQEGTLQLARAEMRQSVAVLTAAPPLLDLERYGTYGRALRVMAQILKFVDIAGGRQPTSFAELQRQAEVRLIIWTQRAHFDTEFRCASAGERVPSGSKLASFALFIDASGLLRARTRLTKSPLFTQDEKNPIVIPGESRLARLLIIEAHRVNAHFGVTNVLSQLRRRFRKTQRS</sequence>